<reference evidence="3 4" key="1">
    <citation type="submission" date="2018-06" db="EMBL/GenBank/DDBJ databases">
        <title>Genomic Encyclopedia of Archaeal and Bacterial Type Strains, Phase II (KMG-II): from individual species to whole genera.</title>
        <authorList>
            <person name="Goeker M."/>
        </authorList>
    </citation>
    <scope>NUCLEOTIDE SEQUENCE [LARGE SCALE GENOMIC DNA]</scope>
    <source>
        <strain evidence="3 4">T4</strain>
    </source>
</reference>
<dbReference type="PANTHER" id="PTHR37299:SF1">
    <property type="entry name" value="STAGE 0 SPORULATION PROTEIN A HOMOLOG"/>
    <property type="match status" value="1"/>
</dbReference>
<name>A0A326RX65_9BACT</name>
<protein>
    <submittedName>
        <fullName evidence="3">LytTr DNA-binding domain-containing protein</fullName>
    </submittedName>
</protein>
<evidence type="ECO:0000256" key="1">
    <source>
        <dbReference type="SAM" id="Phobius"/>
    </source>
</evidence>
<dbReference type="PROSITE" id="PS50930">
    <property type="entry name" value="HTH_LYTTR"/>
    <property type="match status" value="1"/>
</dbReference>
<feature type="domain" description="HTH LytTR-type" evidence="2">
    <location>
        <begin position="164"/>
        <end position="268"/>
    </location>
</feature>
<comment type="caution">
    <text evidence="3">The sequence shown here is derived from an EMBL/GenBank/DDBJ whole genome shotgun (WGS) entry which is preliminary data.</text>
</comment>
<dbReference type="Pfam" id="PF04397">
    <property type="entry name" value="LytTR"/>
    <property type="match status" value="1"/>
</dbReference>
<dbReference type="SMART" id="SM00850">
    <property type="entry name" value="LytTR"/>
    <property type="match status" value="1"/>
</dbReference>
<dbReference type="GO" id="GO:0003677">
    <property type="term" value="F:DNA binding"/>
    <property type="evidence" value="ECO:0007669"/>
    <property type="project" value="UniProtKB-KW"/>
</dbReference>
<dbReference type="Gene3D" id="2.40.50.1020">
    <property type="entry name" value="LytTr DNA-binding domain"/>
    <property type="match status" value="1"/>
</dbReference>
<dbReference type="EMBL" id="QKTX01000002">
    <property type="protein sequence ID" value="PZV86222.1"/>
    <property type="molecule type" value="Genomic_DNA"/>
</dbReference>
<feature type="transmembrane region" description="Helical" evidence="1">
    <location>
        <begin position="20"/>
        <end position="39"/>
    </location>
</feature>
<dbReference type="InterPro" id="IPR007492">
    <property type="entry name" value="LytTR_DNA-bd_dom"/>
</dbReference>
<gene>
    <name evidence="3" type="ORF">CLV31_102117</name>
</gene>
<feature type="transmembrane region" description="Helical" evidence="1">
    <location>
        <begin position="89"/>
        <end position="112"/>
    </location>
</feature>
<keyword evidence="1" id="KW-0472">Membrane</keyword>
<dbReference type="Proteomes" id="UP000248917">
    <property type="component" value="Unassembled WGS sequence"/>
</dbReference>
<evidence type="ECO:0000259" key="2">
    <source>
        <dbReference type="PROSITE" id="PS50930"/>
    </source>
</evidence>
<keyword evidence="3" id="KW-0238">DNA-binding</keyword>
<proteinExistence type="predicted"/>
<dbReference type="RefSeq" id="WP_111391381.1">
    <property type="nucleotide sequence ID" value="NZ_QKTX01000002.1"/>
</dbReference>
<accession>A0A326RX65</accession>
<dbReference type="InterPro" id="IPR046947">
    <property type="entry name" value="LytR-like"/>
</dbReference>
<evidence type="ECO:0000313" key="3">
    <source>
        <dbReference type="EMBL" id="PZV86222.1"/>
    </source>
</evidence>
<keyword evidence="1" id="KW-1133">Transmembrane helix</keyword>
<feature type="transmembrane region" description="Helical" evidence="1">
    <location>
        <begin position="45"/>
        <end position="68"/>
    </location>
</feature>
<evidence type="ECO:0000313" key="4">
    <source>
        <dbReference type="Proteomes" id="UP000248917"/>
    </source>
</evidence>
<dbReference type="AlphaFoldDB" id="A0A326RX65"/>
<dbReference type="PANTHER" id="PTHR37299">
    <property type="entry name" value="TRANSCRIPTIONAL REGULATOR-RELATED"/>
    <property type="match status" value="1"/>
</dbReference>
<keyword evidence="1" id="KW-0812">Transmembrane</keyword>
<dbReference type="GO" id="GO:0000156">
    <property type="term" value="F:phosphorelay response regulator activity"/>
    <property type="evidence" value="ECO:0007669"/>
    <property type="project" value="InterPro"/>
</dbReference>
<sequence>MDAQRALFEHKMSKIKKTKIFLLVLIGILGVTVVQDFLQSRYQSYSFYFSESLLFSILWILFVPITLGTRHFFQKSPRLLQNKWTYRTFFILSTVVIHIVFYALLIHLISWIFMSHTFHFWRNLTYTLSQDLYKYLFVYSAISLLPISIEKKKHTEPLDFTEFIWVTSGRKSEKISTREITYIQASTPYVEIYLEGKKYLHTDTLKSLEKKLDQSSFVRIHKSTLVNLDKVQQLKSRLNGDYDVLLSTGEILRLSRNYVAGFRAKQDRSSSQAEKYSG</sequence>
<keyword evidence="4" id="KW-1185">Reference proteome</keyword>
<dbReference type="OrthoDB" id="1116942at2"/>
<organism evidence="3 4">
    <name type="scientific">Algoriphagus aquaeductus</name>
    <dbReference type="NCBI Taxonomy" id="475299"/>
    <lineage>
        <taxon>Bacteria</taxon>
        <taxon>Pseudomonadati</taxon>
        <taxon>Bacteroidota</taxon>
        <taxon>Cytophagia</taxon>
        <taxon>Cytophagales</taxon>
        <taxon>Cyclobacteriaceae</taxon>
        <taxon>Algoriphagus</taxon>
    </lineage>
</organism>